<proteinExistence type="predicted"/>
<evidence type="ECO:0000313" key="1">
    <source>
        <dbReference type="EMBL" id="KAI4830745.1"/>
    </source>
</evidence>
<organism evidence="1 2">
    <name type="scientific">Chaenocephalus aceratus</name>
    <name type="common">Blackfin icefish</name>
    <name type="synonym">Chaenichthys aceratus</name>
    <dbReference type="NCBI Taxonomy" id="36190"/>
    <lineage>
        <taxon>Eukaryota</taxon>
        <taxon>Metazoa</taxon>
        <taxon>Chordata</taxon>
        <taxon>Craniata</taxon>
        <taxon>Vertebrata</taxon>
        <taxon>Euteleostomi</taxon>
        <taxon>Actinopterygii</taxon>
        <taxon>Neopterygii</taxon>
        <taxon>Teleostei</taxon>
        <taxon>Neoteleostei</taxon>
        <taxon>Acanthomorphata</taxon>
        <taxon>Eupercaria</taxon>
        <taxon>Perciformes</taxon>
        <taxon>Notothenioidei</taxon>
        <taxon>Channichthyidae</taxon>
        <taxon>Chaenocephalus</taxon>
    </lineage>
</organism>
<evidence type="ECO:0000313" key="2">
    <source>
        <dbReference type="Proteomes" id="UP001057452"/>
    </source>
</evidence>
<dbReference type="EMBL" id="CM043787">
    <property type="protein sequence ID" value="KAI4830745.1"/>
    <property type="molecule type" value="Genomic_DNA"/>
</dbReference>
<reference evidence="1" key="1">
    <citation type="submission" date="2022-05" db="EMBL/GenBank/DDBJ databases">
        <title>Chromosome-level genome of Chaenocephalus aceratus.</title>
        <authorList>
            <person name="Park H."/>
        </authorList>
    </citation>
    <scope>NUCLEOTIDE SEQUENCE</scope>
    <source>
        <strain evidence="1">KU_202001</strain>
    </source>
</reference>
<name>A0ACB9XVJ7_CHAAC</name>
<dbReference type="Proteomes" id="UP001057452">
    <property type="component" value="Chromosome 3"/>
</dbReference>
<protein>
    <submittedName>
        <fullName evidence="1">Uncharacterized protein</fullName>
    </submittedName>
</protein>
<comment type="caution">
    <text evidence="1">The sequence shown here is derived from an EMBL/GenBank/DDBJ whole genome shotgun (WGS) entry which is preliminary data.</text>
</comment>
<accession>A0ACB9XVJ7</accession>
<sequence>MILNQKEKDLSPILQKKKYLTEERKSKRKLIKKNANTFFVCKYSQIFRYFV</sequence>
<keyword evidence="2" id="KW-1185">Reference proteome</keyword>
<gene>
    <name evidence="1" type="ORF">KUCAC02_002361</name>
</gene>